<dbReference type="EMBL" id="CAMAPF010000932">
    <property type="protein sequence ID" value="CAH9123740.1"/>
    <property type="molecule type" value="Genomic_DNA"/>
</dbReference>
<dbReference type="InterPro" id="IPR035669">
    <property type="entry name" value="SGNH_plant_lipase-like"/>
</dbReference>
<accession>A0AAV0EMF6</accession>
<keyword evidence="6" id="KW-0442">Lipid degradation</keyword>
<evidence type="ECO:0000256" key="6">
    <source>
        <dbReference type="ARBA" id="ARBA00022963"/>
    </source>
</evidence>
<evidence type="ECO:0000256" key="3">
    <source>
        <dbReference type="ARBA" id="ARBA00022525"/>
    </source>
</evidence>
<reference evidence="9" key="1">
    <citation type="submission" date="2022-07" db="EMBL/GenBank/DDBJ databases">
        <authorList>
            <person name="Macas J."/>
            <person name="Novak P."/>
            <person name="Neumann P."/>
        </authorList>
    </citation>
    <scope>NUCLEOTIDE SEQUENCE</scope>
</reference>
<dbReference type="PANTHER" id="PTHR45650">
    <property type="entry name" value="GDSL-LIKE LIPASE/ACYLHYDROLASE-RELATED"/>
    <property type="match status" value="1"/>
</dbReference>
<comment type="similarity">
    <text evidence="2">Belongs to the 'GDSL' lipolytic enzyme family.</text>
</comment>
<keyword evidence="10" id="KW-1185">Reference proteome</keyword>
<feature type="transmembrane region" description="Helical" evidence="8">
    <location>
        <begin position="21"/>
        <end position="40"/>
    </location>
</feature>
<evidence type="ECO:0000256" key="7">
    <source>
        <dbReference type="ARBA" id="ARBA00023098"/>
    </source>
</evidence>
<dbReference type="InterPro" id="IPR001087">
    <property type="entry name" value="GDSL"/>
</dbReference>
<evidence type="ECO:0000313" key="10">
    <source>
        <dbReference type="Proteomes" id="UP001152523"/>
    </source>
</evidence>
<sequence>MLSTSLIRMKHKNLIINIKHVIVYNATSFIYVLSNGFPLMEKLRLFYIALFTHFQFAKSQEPLAPALYVFGDSLLDSGNNNLLPTFAKSNYFPYGADFAAGATGRFTNGKTVADFIAEFLGLPFPPPYLSLKRSVHITGMNYASGSCGILRETGNDFGKCLSISEQVNMFNQTMGMQLSRYYNSPKELSDYLSNSIFLIAIGSNDYINNYLLPSIYDTSRSHTPRNFAELLVNTLSIQFQKLYGLGARKIVVFEIGPIGCLPLFKHGSEGCVDEYNQLVVMFNEELEAMLKNLSTTLQDSQFVLGRAHWLGYDAIKTPSTYGLTDPSNPCCVTWRQGASGCIPEMKPCPDVDKHYFWDAYHPTEAFYRTFATMCINGTSVCLPKNINDLVRA</sequence>
<dbReference type="GO" id="GO:0016788">
    <property type="term" value="F:hydrolase activity, acting on ester bonds"/>
    <property type="evidence" value="ECO:0007669"/>
    <property type="project" value="InterPro"/>
</dbReference>
<evidence type="ECO:0000256" key="5">
    <source>
        <dbReference type="ARBA" id="ARBA00022801"/>
    </source>
</evidence>
<evidence type="ECO:0000313" key="9">
    <source>
        <dbReference type="EMBL" id="CAH9123740.1"/>
    </source>
</evidence>
<proteinExistence type="inferred from homology"/>
<keyword evidence="3" id="KW-0964">Secreted</keyword>
<keyword evidence="7" id="KW-0443">Lipid metabolism</keyword>
<comment type="caution">
    <text evidence="9">The sequence shown here is derived from an EMBL/GenBank/DDBJ whole genome shotgun (WGS) entry which is preliminary data.</text>
</comment>
<organism evidence="9 10">
    <name type="scientific">Cuscuta epithymum</name>
    <dbReference type="NCBI Taxonomy" id="186058"/>
    <lineage>
        <taxon>Eukaryota</taxon>
        <taxon>Viridiplantae</taxon>
        <taxon>Streptophyta</taxon>
        <taxon>Embryophyta</taxon>
        <taxon>Tracheophyta</taxon>
        <taxon>Spermatophyta</taxon>
        <taxon>Magnoliopsida</taxon>
        <taxon>eudicotyledons</taxon>
        <taxon>Gunneridae</taxon>
        <taxon>Pentapetalae</taxon>
        <taxon>asterids</taxon>
        <taxon>lamiids</taxon>
        <taxon>Solanales</taxon>
        <taxon>Convolvulaceae</taxon>
        <taxon>Cuscuteae</taxon>
        <taxon>Cuscuta</taxon>
        <taxon>Cuscuta subgen. Cuscuta</taxon>
    </lineage>
</organism>
<evidence type="ECO:0000256" key="8">
    <source>
        <dbReference type="SAM" id="Phobius"/>
    </source>
</evidence>
<dbReference type="PANTHER" id="PTHR45650:SF14">
    <property type="entry name" value="GDSL ESTERASE_LIPASE 7-LIKE"/>
    <property type="match status" value="1"/>
</dbReference>
<protein>
    <recommendedName>
        <fullName evidence="11">GDSL esterase/lipase 7</fullName>
    </recommendedName>
</protein>
<dbReference type="GO" id="GO:0005576">
    <property type="term" value="C:extracellular region"/>
    <property type="evidence" value="ECO:0007669"/>
    <property type="project" value="UniProtKB-SubCell"/>
</dbReference>
<dbReference type="InterPro" id="IPR036514">
    <property type="entry name" value="SGNH_hydro_sf"/>
</dbReference>
<dbReference type="SUPFAM" id="SSF52266">
    <property type="entry name" value="SGNH hydrolase"/>
    <property type="match status" value="1"/>
</dbReference>
<dbReference type="GO" id="GO:0016042">
    <property type="term" value="P:lipid catabolic process"/>
    <property type="evidence" value="ECO:0007669"/>
    <property type="project" value="UniProtKB-KW"/>
</dbReference>
<dbReference type="Pfam" id="PF00657">
    <property type="entry name" value="Lipase_GDSL"/>
    <property type="match status" value="1"/>
</dbReference>
<evidence type="ECO:0000256" key="2">
    <source>
        <dbReference type="ARBA" id="ARBA00008668"/>
    </source>
</evidence>
<comment type="subcellular location">
    <subcellularLocation>
        <location evidence="1">Secreted</location>
    </subcellularLocation>
</comment>
<evidence type="ECO:0000256" key="4">
    <source>
        <dbReference type="ARBA" id="ARBA00022729"/>
    </source>
</evidence>
<keyword evidence="4" id="KW-0732">Signal</keyword>
<dbReference type="Gene3D" id="3.40.50.1110">
    <property type="entry name" value="SGNH hydrolase"/>
    <property type="match status" value="1"/>
</dbReference>
<dbReference type="Proteomes" id="UP001152523">
    <property type="component" value="Unassembled WGS sequence"/>
</dbReference>
<keyword evidence="8" id="KW-1133">Transmembrane helix</keyword>
<keyword evidence="5" id="KW-0378">Hydrolase</keyword>
<name>A0AAV0EMF6_9ASTE</name>
<evidence type="ECO:0008006" key="11">
    <source>
        <dbReference type="Google" id="ProtNLM"/>
    </source>
</evidence>
<dbReference type="InterPro" id="IPR051238">
    <property type="entry name" value="GDSL_esterase/lipase"/>
</dbReference>
<gene>
    <name evidence="9" type="ORF">CEPIT_LOCUS25458</name>
</gene>
<evidence type="ECO:0000256" key="1">
    <source>
        <dbReference type="ARBA" id="ARBA00004613"/>
    </source>
</evidence>
<keyword evidence="8" id="KW-0812">Transmembrane</keyword>
<keyword evidence="8" id="KW-0472">Membrane</keyword>
<dbReference type="CDD" id="cd01837">
    <property type="entry name" value="SGNH_plant_lipase_like"/>
    <property type="match status" value="1"/>
</dbReference>
<dbReference type="AlphaFoldDB" id="A0AAV0EMF6"/>